<comment type="caution">
    <text evidence="1">The sequence shown here is derived from an EMBL/GenBank/DDBJ whole genome shotgun (WGS) entry which is preliminary data.</text>
</comment>
<evidence type="ECO:0000313" key="2">
    <source>
        <dbReference type="Proteomes" id="UP001237642"/>
    </source>
</evidence>
<organism evidence="1 2">
    <name type="scientific">Heracleum sosnowskyi</name>
    <dbReference type="NCBI Taxonomy" id="360622"/>
    <lineage>
        <taxon>Eukaryota</taxon>
        <taxon>Viridiplantae</taxon>
        <taxon>Streptophyta</taxon>
        <taxon>Embryophyta</taxon>
        <taxon>Tracheophyta</taxon>
        <taxon>Spermatophyta</taxon>
        <taxon>Magnoliopsida</taxon>
        <taxon>eudicotyledons</taxon>
        <taxon>Gunneridae</taxon>
        <taxon>Pentapetalae</taxon>
        <taxon>asterids</taxon>
        <taxon>campanulids</taxon>
        <taxon>Apiales</taxon>
        <taxon>Apiaceae</taxon>
        <taxon>Apioideae</taxon>
        <taxon>apioid superclade</taxon>
        <taxon>Tordylieae</taxon>
        <taxon>Tordyliinae</taxon>
        <taxon>Heracleum</taxon>
    </lineage>
</organism>
<accession>A0AAD8M0J3</accession>
<proteinExistence type="predicted"/>
<reference evidence="1" key="1">
    <citation type="submission" date="2023-02" db="EMBL/GenBank/DDBJ databases">
        <title>Genome of toxic invasive species Heracleum sosnowskyi carries increased number of genes despite the absence of recent whole-genome duplications.</title>
        <authorList>
            <person name="Schelkunov M."/>
            <person name="Shtratnikova V."/>
            <person name="Makarenko M."/>
            <person name="Klepikova A."/>
            <person name="Omelchenko D."/>
            <person name="Novikova G."/>
            <person name="Obukhova E."/>
            <person name="Bogdanov V."/>
            <person name="Penin A."/>
            <person name="Logacheva M."/>
        </authorList>
    </citation>
    <scope>NUCLEOTIDE SEQUENCE</scope>
    <source>
        <strain evidence="1">Hsosn_3</strain>
        <tissue evidence="1">Leaf</tissue>
    </source>
</reference>
<name>A0AAD8M0J3_9APIA</name>
<dbReference type="EMBL" id="JAUIZM010000011">
    <property type="protein sequence ID" value="KAK1355264.1"/>
    <property type="molecule type" value="Genomic_DNA"/>
</dbReference>
<dbReference type="AlphaFoldDB" id="A0AAD8M0J3"/>
<protein>
    <submittedName>
        <fullName evidence="1">Uncharacterized protein</fullName>
    </submittedName>
</protein>
<sequence length="143" mass="16228">MTERSQNSHIKDPKEISLEDQILLGQDPYIVVSFDEQHKEPNSVVSKQGPEILNSNKVYGQVSPILAIRSTPQAQQPMRKQKRRHNYDDITVLSNRSDKCFAIKKGTTNAFSAALGLWKGKEDMNLASRKFLRRMVKTVLCIG</sequence>
<dbReference type="Proteomes" id="UP001237642">
    <property type="component" value="Unassembled WGS sequence"/>
</dbReference>
<evidence type="ECO:0000313" key="1">
    <source>
        <dbReference type="EMBL" id="KAK1355264.1"/>
    </source>
</evidence>
<gene>
    <name evidence="1" type="ORF">POM88_048520</name>
</gene>
<keyword evidence="2" id="KW-1185">Reference proteome</keyword>
<reference evidence="1" key="2">
    <citation type="submission" date="2023-05" db="EMBL/GenBank/DDBJ databases">
        <authorList>
            <person name="Schelkunov M.I."/>
        </authorList>
    </citation>
    <scope>NUCLEOTIDE SEQUENCE</scope>
    <source>
        <strain evidence="1">Hsosn_3</strain>
        <tissue evidence="1">Leaf</tissue>
    </source>
</reference>